<dbReference type="EC" id="2.7.13.3" evidence="3"/>
<keyword evidence="16" id="KW-1185">Reference proteome</keyword>
<reference evidence="15 16" key="1">
    <citation type="journal article" date="2009" name="Stand. Genomic Sci.">
        <title>Complete genome sequence of Stackebrandtia nassauensis type strain (LLR-40K-21).</title>
        <authorList>
            <person name="Munk C."/>
            <person name="Lapidus A."/>
            <person name="Copeland A."/>
            <person name="Jando M."/>
            <person name="Mayilraj S."/>
            <person name="Glavina Del Rio T."/>
            <person name="Nolan M."/>
            <person name="Chen F."/>
            <person name="Lucas S."/>
            <person name="Tice H."/>
            <person name="Cheng J.F."/>
            <person name="Han C."/>
            <person name="Detter J.C."/>
            <person name="Bruce D."/>
            <person name="Goodwin L."/>
            <person name="Chain P."/>
            <person name="Pitluck S."/>
            <person name="Goker M."/>
            <person name="Ovchinikova G."/>
            <person name="Pati A."/>
            <person name="Ivanova N."/>
            <person name="Mavromatis K."/>
            <person name="Chen A."/>
            <person name="Palaniappan K."/>
            <person name="Land M."/>
            <person name="Hauser L."/>
            <person name="Chang Y.J."/>
            <person name="Jeffries C.D."/>
            <person name="Bristow J."/>
            <person name="Eisen J.A."/>
            <person name="Markowitz V."/>
            <person name="Hugenholtz P."/>
            <person name="Kyrpides N.C."/>
            <person name="Klenk H.P."/>
        </authorList>
    </citation>
    <scope>NUCLEOTIDE SEQUENCE [LARGE SCALE GENOMIC DNA]</scope>
    <source>
        <strain evidence="16">DSM 44728 / CIP 108903 / NRRL B-16338 / NBRC 102104 / LLR-40K-21</strain>
    </source>
</reference>
<dbReference type="Proteomes" id="UP000000844">
    <property type="component" value="Chromosome"/>
</dbReference>
<dbReference type="Gene3D" id="3.30.565.10">
    <property type="entry name" value="Histidine kinase-like ATPase, C-terminal domain"/>
    <property type="match status" value="1"/>
</dbReference>
<evidence type="ECO:0000256" key="6">
    <source>
        <dbReference type="ARBA" id="ARBA00022692"/>
    </source>
</evidence>
<evidence type="ECO:0000256" key="4">
    <source>
        <dbReference type="ARBA" id="ARBA00022553"/>
    </source>
</evidence>
<dbReference type="InterPro" id="IPR003660">
    <property type="entry name" value="HAMP_dom"/>
</dbReference>
<dbReference type="PANTHER" id="PTHR44936">
    <property type="entry name" value="SENSOR PROTEIN CREC"/>
    <property type="match status" value="1"/>
</dbReference>
<evidence type="ECO:0000256" key="1">
    <source>
        <dbReference type="ARBA" id="ARBA00000085"/>
    </source>
</evidence>
<keyword evidence="13" id="KW-0472">Membrane</keyword>
<evidence type="ECO:0000313" key="15">
    <source>
        <dbReference type="EMBL" id="ADD43349.1"/>
    </source>
</evidence>
<dbReference type="Pfam" id="PF02518">
    <property type="entry name" value="HATPase_c"/>
    <property type="match status" value="1"/>
</dbReference>
<evidence type="ECO:0000256" key="7">
    <source>
        <dbReference type="ARBA" id="ARBA00022741"/>
    </source>
</evidence>
<keyword evidence="6 13" id="KW-0812">Transmembrane</keyword>
<dbReference type="KEGG" id="sna:Snas_3692"/>
<dbReference type="InterPro" id="IPR013587">
    <property type="entry name" value="Nitrate/nitrite_sensing"/>
</dbReference>
<keyword evidence="9" id="KW-0067">ATP-binding</keyword>
<evidence type="ECO:0000256" key="12">
    <source>
        <dbReference type="SAM" id="MobiDB-lite"/>
    </source>
</evidence>
<proteinExistence type="predicted"/>
<comment type="catalytic activity">
    <reaction evidence="1">
        <text>ATP + protein L-histidine = ADP + protein N-phospho-L-histidine.</text>
        <dbReference type="EC" id="2.7.13.3"/>
    </reaction>
</comment>
<dbReference type="GO" id="GO:0004673">
    <property type="term" value="F:protein histidine kinase activity"/>
    <property type="evidence" value="ECO:0007669"/>
    <property type="project" value="UniProtKB-EC"/>
</dbReference>
<dbReference type="HOGENOM" id="CLU_002554_3_1_11"/>
<dbReference type="InterPro" id="IPR050980">
    <property type="entry name" value="2C_sensor_his_kinase"/>
</dbReference>
<name>D3PXL9_STANL</name>
<organism evidence="15 16">
    <name type="scientific">Stackebrandtia nassauensis (strain DSM 44728 / CIP 108903 / NRRL B-16338 / NBRC 102104 / LLR-40K-21)</name>
    <dbReference type="NCBI Taxonomy" id="446470"/>
    <lineage>
        <taxon>Bacteria</taxon>
        <taxon>Bacillati</taxon>
        <taxon>Actinomycetota</taxon>
        <taxon>Actinomycetes</taxon>
        <taxon>Glycomycetales</taxon>
        <taxon>Glycomycetaceae</taxon>
        <taxon>Stackebrandtia</taxon>
    </lineage>
</organism>
<feature type="region of interest" description="Disordered" evidence="12">
    <location>
        <begin position="630"/>
        <end position="693"/>
    </location>
</feature>
<feature type="compositionally biased region" description="Pro residues" evidence="12">
    <location>
        <begin position="709"/>
        <end position="718"/>
    </location>
</feature>
<dbReference type="EMBL" id="CP001778">
    <property type="protein sequence ID" value="ADD43349.1"/>
    <property type="molecule type" value="Genomic_DNA"/>
</dbReference>
<dbReference type="Pfam" id="PF08376">
    <property type="entry name" value="NIT"/>
    <property type="match status" value="1"/>
</dbReference>
<dbReference type="InterPro" id="IPR036890">
    <property type="entry name" value="HATPase_C_sf"/>
</dbReference>
<evidence type="ECO:0000256" key="2">
    <source>
        <dbReference type="ARBA" id="ARBA00004370"/>
    </source>
</evidence>
<dbReference type="Pfam" id="PF00672">
    <property type="entry name" value="HAMP"/>
    <property type="match status" value="1"/>
</dbReference>
<keyword evidence="4" id="KW-0597">Phosphoprotein</keyword>
<keyword evidence="11" id="KW-0902">Two-component regulatory system</keyword>
<dbReference type="Gene3D" id="6.10.340.10">
    <property type="match status" value="1"/>
</dbReference>
<evidence type="ECO:0000313" key="16">
    <source>
        <dbReference type="Proteomes" id="UP000000844"/>
    </source>
</evidence>
<feature type="region of interest" description="Disordered" evidence="12">
    <location>
        <begin position="705"/>
        <end position="729"/>
    </location>
</feature>
<feature type="domain" description="Histidine kinase/HSP90-like ATPase" evidence="14">
    <location>
        <begin position="520"/>
        <end position="628"/>
    </location>
</feature>
<evidence type="ECO:0000256" key="5">
    <source>
        <dbReference type="ARBA" id="ARBA00022679"/>
    </source>
</evidence>
<evidence type="ECO:0000259" key="14">
    <source>
        <dbReference type="SMART" id="SM00387"/>
    </source>
</evidence>
<dbReference type="PANTHER" id="PTHR44936:SF9">
    <property type="entry name" value="SENSOR PROTEIN CREC"/>
    <property type="match status" value="1"/>
</dbReference>
<dbReference type="SMART" id="SM00387">
    <property type="entry name" value="HATPase_c"/>
    <property type="match status" value="1"/>
</dbReference>
<feature type="region of interest" description="Disordered" evidence="12">
    <location>
        <begin position="747"/>
        <end position="776"/>
    </location>
</feature>
<keyword evidence="7" id="KW-0547">Nucleotide-binding</keyword>
<keyword evidence="5" id="KW-0808">Transferase</keyword>
<protein>
    <recommendedName>
        <fullName evidence="3">histidine kinase</fullName>
        <ecNumber evidence="3">2.7.13.3</ecNumber>
    </recommendedName>
</protein>
<dbReference type="eggNOG" id="COG2205">
    <property type="taxonomic scope" value="Bacteria"/>
</dbReference>
<feature type="compositionally biased region" description="Polar residues" evidence="12">
    <location>
        <begin position="671"/>
        <end position="693"/>
    </location>
</feature>
<gene>
    <name evidence="15" type="ordered locus">Snas_3692</name>
</gene>
<dbReference type="SUPFAM" id="SSF55874">
    <property type="entry name" value="ATPase domain of HSP90 chaperone/DNA topoisomerase II/histidine kinase"/>
    <property type="match status" value="1"/>
</dbReference>
<feature type="region of interest" description="Disordered" evidence="12">
    <location>
        <begin position="795"/>
        <end position="814"/>
    </location>
</feature>
<evidence type="ECO:0000256" key="11">
    <source>
        <dbReference type="ARBA" id="ARBA00023012"/>
    </source>
</evidence>
<accession>D3PXL9</accession>
<evidence type="ECO:0000256" key="8">
    <source>
        <dbReference type="ARBA" id="ARBA00022777"/>
    </source>
</evidence>
<keyword evidence="8" id="KW-0418">Kinase</keyword>
<comment type="subcellular location">
    <subcellularLocation>
        <location evidence="2">Membrane</location>
    </subcellularLocation>
</comment>
<dbReference type="InterPro" id="IPR003594">
    <property type="entry name" value="HATPase_dom"/>
</dbReference>
<feature type="compositionally biased region" description="Basic and acidic residues" evidence="12">
    <location>
        <begin position="800"/>
        <end position="814"/>
    </location>
</feature>
<evidence type="ECO:0000256" key="13">
    <source>
        <dbReference type="SAM" id="Phobius"/>
    </source>
</evidence>
<dbReference type="GO" id="GO:0005524">
    <property type="term" value="F:ATP binding"/>
    <property type="evidence" value="ECO:0007669"/>
    <property type="project" value="UniProtKB-KW"/>
</dbReference>
<evidence type="ECO:0000256" key="3">
    <source>
        <dbReference type="ARBA" id="ARBA00012438"/>
    </source>
</evidence>
<feature type="compositionally biased region" description="Basic and acidic residues" evidence="12">
    <location>
        <begin position="651"/>
        <end position="667"/>
    </location>
</feature>
<evidence type="ECO:0000256" key="9">
    <source>
        <dbReference type="ARBA" id="ARBA00022840"/>
    </source>
</evidence>
<dbReference type="STRING" id="446470.Snas_3692"/>
<dbReference type="GO" id="GO:0016020">
    <property type="term" value="C:membrane"/>
    <property type="evidence" value="ECO:0007669"/>
    <property type="project" value="UniProtKB-SubCell"/>
</dbReference>
<keyword evidence="10 13" id="KW-1133">Transmembrane helix</keyword>
<evidence type="ECO:0000256" key="10">
    <source>
        <dbReference type="ARBA" id="ARBA00022989"/>
    </source>
</evidence>
<sequence length="814" mass="88365">MTILKIRHKITFLVVVPLLAVFVFAALAVVTTGGEAVRADQLRKMVIINDEIGDLVSALQAERGAAVETLTGDADDSTGSFTRLVDKTDRAIDDFRAARVGVADLPGRVGDILDEADKNLNRLESTRNKVSNRTQTSAAVAFAYRIPIADLIEFRESVPQAGSASSEVGDKIRASTQLLQSSEYQSLEDVAVLRAIDNGPLSELHYGQIVESGSASDEMRLTFKDLADSEWRGWLENSRDGAKMIAAQALEHEAAGTPPGEELNIDRSAWVKRIDYLAGKQRELQGRVDGDVVTTVSQLRTDQMWWTGAQVLGVVVAVILMVLLAWWLGGPVVRGLRKLSKAAHYVASEGLPKAVAHLDDHEELGDRTPEEFAKEVDAPIDVHGRDELADVGRAFNEVHEVAIRVAATQALLRLHIGQMFVRLARRGHSLAGRLTSVLDDAERNEDDPQRLERLFALDHLVTLFGRANDSLLVLGGAASSKVRRSSESLGDVLTAAQGQIEQYTRVNIDQVDTDVAIAAGAVDDVVKVLAELLDNATQYSQRPVHMSGWMLADRVIIQIVDEGIGMKAETMDKLNAKLASKSTLDLDSVQAMGLTVVGHLAARYDLTVTLRPTEVGGTLAEVTVPSRLLERPSTTGSHPIVTTPKQPSLFDKTKKAENRRRNAETWRRRFQTGTPSPTAEQPVVTTETGESTQQSLGALLLPVIHFDKQPPPPQPPRQSRPDSVPQEQIVEQSGWARAQAAAEAAAAARADSENLPRREPMAQLVPGGMEAPDEDVAQTVRNPDLVSATYLAFARGRSGGRIDEDASDGSRGEQ</sequence>
<dbReference type="AlphaFoldDB" id="D3PXL9"/>
<dbReference type="GO" id="GO:0000160">
    <property type="term" value="P:phosphorelay signal transduction system"/>
    <property type="evidence" value="ECO:0007669"/>
    <property type="project" value="UniProtKB-KW"/>
</dbReference>
<feature type="compositionally biased region" description="Basic and acidic residues" evidence="12">
    <location>
        <begin position="750"/>
        <end position="760"/>
    </location>
</feature>
<feature type="transmembrane region" description="Helical" evidence="13">
    <location>
        <begin position="304"/>
        <end position="328"/>
    </location>
</feature>